<dbReference type="Pfam" id="PF13410">
    <property type="entry name" value="GST_C_2"/>
    <property type="match status" value="1"/>
</dbReference>
<dbReference type="InterPro" id="IPR040079">
    <property type="entry name" value="Glutathione_S-Trfase"/>
</dbReference>
<dbReference type="InterPro" id="IPR036282">
    <property type="entry name" value="Glutathione-S-Trfase_C_sf"/>
</dbReference>
<dbReference type="InterPro" id="IPR010987">
    <property type="entry name" value="Glutathione-S-Trfase_C-like"/>
</dbReference>
<evidence type="ECO:0000259" key="1">
    <source>
        <dbReference type="PROSITE" id="PS50404"/>
    </source>
</evidence>
<dbReference type="SUPFAM" id="SSF52833">
    <property type="entry name" value="Thioredoxin-like"/>
    <property type="match status" value="1"/>
</dbReference>
<dbReference type="SFLD" id="SFLDS00019">
    <property type="entry name" value="Glutathione_Transferase_(cytos"/>
    <property type="match status" value="1"/>
</dbReference>
<evidence type="ECO:0000313" key="3">
    <source>
        <dbReference type="EMBL" id="GLS22591.1"/>
    </source>
</evidence>
<dbReference type="Pfam" id="PF13417">
    <property type="entry name" value="GST_N_3"/>
    <property type="match status" value="1"/>
</dbReference>
<dbReference type="CDD" id="cd03047">
    <property type="entry name" value="GST_N_2"/>
    <property type="match status" value="1"/>
</dbReference>
<dbReference type="SUPFAM" id="SSF47616">
    <property type="entry name" value="GST C-terminal domain-like"/>
    <property type="match status" value="1"/>
</dbReference>
<feature type="domain" description="GST N-terminal" evidence="1">
    <location>
        <begin position="1"/>
        <end position="81"/>
    </location>
</feature>
<organism evidence="3 4">
    <name type="scientific">Labrys miyagiensis</name>
    <dbReference type="NCBI Taxonomy" id="346912"/>
    <lineage>
        <taxon>Bacteria</taxon>
        <taxon>Pseudomonadati</taxon>
        <taxon>Pseudomonadota</taxon>
        <taxon>Alphaproteobacteria</taxon>
        <taxon>Hyphomicrobiales</taxon>
        <taxon>Xanthobacteraceae</taxon>
        <taxon>Labrys</taxon>
    </lineage>
</organism>
<comment type="caution">
    <text evidence="3">The sequence shown here is derived from an EMBL/GenBank/DDBJ whole genome shotgun (WGS) entry which is preliminary data.</text>
</comment>
<sequence>MLRIWGRRNSFNVQKVMWLVGELGLVHEHIPAGGNFGGLDTPQFLAMNPHGRVPVIDDGGAVIWESHTILRYLAARYGAGRFWAEDPAARAEAECWMDWLQTVLQPAFLNDIFWGFYRTPPQRRDGATIQRGIDKCTAHFQLLDRWLEGRAYMLGDQLSLADITVGTTLYRYYGLDIPRPRVPNVEAWYASLQERAPYREHVMVSFADLEGRLGN</sequence>
<dbReference type="InterPro" id="IPR004045">
    <property type="entry name" value="Glutathione_S-Trfase_N"/>
</dbReference>
<gene>
    <name evidence="3" type="ORF">GCM10007874_56110</name>
</gene>
<dbReference type="Proteomes" id="UP001156882">
    <property type="component" value="Unassembled WGS sequence"/>
</dbReference>
<dbReference type="PROSITE" id="PS50405">
    <property type="entry name" value="GST_CTER"/>
    <property type="match status" value="1"/>
</dbReference>
<dbReference type="Gene3D" id="1.20.1050.10">
    <property type="match status" value="1"/>
</dbReference>
<dbReference type="PANTHER" id="PTHR44051:SF19">
    <property type="entry name" value="DISULFIDE-BOND OXIDOREDUCTASE YFCG"/>
    <property type="match status" value="1"/>
</dbReference>
<dbReference type="RefSeq" id="WP_284315555.1">
    <property type="nucleotide sequence ID" value="NZ_BSPC01000064.1"/>
</dbReference>
<feature type="domain" description="GST C-terminal" evidence="2">
    <location>
        <begin position="86"/>
        <end position="211"/>
    </location>
</feature>
<dbReference type="PROSITE" id="PS50404">
    <property type="entry name" value="GST_NTER"/>
    <property type="match status" value="1"/>
</dbReference>
<dbReference type="SFLD" id="SFLDG00358">
    <property type="entry name" value="Main_(cytGST)"/>
    <property type="match status" value="1"/>
</dbReference>
<protein>
    <submittedName>
        <fullName evidence="3">Glutathione S-transferase</fullName>
    </submittedName>
</protein>
<dbReference type="PANTHER" id="PTHR44051">
    <property type="entry name" value="GLUTATHIONE S-TRANSFERASE-RELATED"/>
    <property type="match status" value="1"/>
</dbReference>
<dbReference type="InterPro" id="IPR036249">
    <property type="entry name" value="Thioredoxin-like_sf"/>
</dbReference>
<dbReference type="EMBL" id="BSPC01000064">
    <property type="protein sequence ID" value="GLS22591.1"/>
    <property type="molecule type" value="Genomic_DNA"/>
</dbReference>
<reference evidence="4" key="1">
    <citation type="journal article" date="2019" name="Int. J. Syst. Evol. Microbiol.">
        <title>The Global Catalogue of Microorganisms (GCM) 10K type strain sequencing project: providing services to taxonomists for standard genome sequencing and annotation.</title>
        <authorList>
            <consortium name="The Broad Institute Genomics Platform"/>
            <consortium name="The Broad Institute Genome Sequencing Center for Infectious Disease"/>
            <person name="Wu L."/>
            <person name="Ma J."/>
        </authorList>
    </citation>
    <scope>NUCLEOTIDE SEQUENCE [LARGE SCALE GENOMIC DNA]</scope>
    <source>
        <strain evidence="4">NBRC 101365</strain>
    </source>
</reference>
<proteinExistence type="predicted"/>
<name>A0ABQ6CQF8_9HYPH</name>
<accession>A0ABQ6CQF8</accession>
<dbReference type="SFLD" id="SFLDG01150">
    <property type="entry name" value="Main.1:_Beta-like"/>
    <property type="match status" value="1"/>
</dbReference>
<evidence type="ECO:0000259" key="2">
    <source>
        <dbReference type="PROSITE" id="PS50405"/>
    </source>
</evidence>
<keyword evidence="4" id="KW-1185">Reference proteome</keyword>
<evidence type="ECO:0000313" key="4">
    <source>
        <dbReference type="Proteomes" id="UP001156882"/>
    </source>
</evidence>
<dbReference type="Gene3D" id="3.40.30.10">
    <property type="entry name" value="Glutaredoxin"/>
    <property type="match status" value="1"/>
</dbReference>